<evidence type="ECO:0000256" key="3">
    <source>
        <dbReference type="ARBA" id="ARBA00011291"/>
    </source>
</evidence>
<comment type="subcellular location">
    <subcellularLocation>
        <location evidence="1 12">Mitochondrion membrane</location>
        <topology evidence="1 12">Single-pass membrane protein</topology>
    </subcellularLocation>
</comment>
<proteinExistence type="inferred from homology"/>
<name>A0A8T9ZXN5_9HEMI</name>
<dbReference type="InterPro" id="IPR001421">
    <property type="entry name" value="ATP8_metazoa"/>
</dbReference>
<comment type="similarity">
    <text evidence="2 12">Belongs to the ATPase protein 8 family.</text>
</comment>
<evidence type="ECO:0000256" key="4">
    <source>
        <dbReference type="ARBA" id="ARBA00022448"/>
    </source>
</evidence>
<comment type="subunit">
    <text evidence="3">F-type ATPases have 2 components, CF(1) - the catalytic core - and CF(0) - the membrane proton channel.</text>
</comment>
<evidence type="ECO:0000256" key="2">
    <source>
        <dbReference type="ARBA" id="ARBA00008892"/>
    </source>
</evidence>
<evidence type="ECO:0000256" key="6">
    <source>
        <dbReference type="ARBA" id="ARBA00022692"/>
    </source>
</evidence>
<evidence type="ECO:0000256" key="9">
    <source>
        <dbReference type="ARBA" id="ARBA00023065"/>
    </source>
</evidence>
<geneLocation type="mitochondrion" evidence="14"/>
<dbReference type="GO" id="GO:0015078">
    <property type="term" value="F:proton transmembrane transporter activity"/>
    <property type="evidence" value="ECO:0007669"/>
    <property type="project" value="InterPro"/>
</dbReference>
<dbReference type="GO" id="GO:0015986">
    <property type="term" value="P:proton motive force-driven ATP synthesis"/>
    <property type="evidence" value="ECO:0007669"/>
    <property type="project" value="InterPro"/>
</dbReference>
<keyword evidence="7 12" id="KW-0375">Hydrogen ion transport</keyword>
<evidence type="ECO:0000256" key="13">
    <source>
        <dbReference type="SAM" id="Phobius"/>
    </source>
</evidence>
<reference evidence="14" key="1">
    <citation type="journal article" date="2022" name="Cladistics">
        <title>Diversification of the phytophagous lineages of true bugs (Insecta: Hemiptera: Heteroptera) shortly after that of the flowering plants.</title>
        <authorList>
            <person name="Ye F."/>
            <person name="Kment P."/>
            <person name="Redei D."/>
            <person name="Luo J.Y."/>
            <person name="Wang Y.H."/>
            <person name="Kuechler S.M."/>
            <person name="Zhang W.W."/>
            <person name="Chen P.P."/>
            <person name="Wu H.Y."/>
            <person name="Wu Y.Z."/>
            <person name="Sun X.Y."/>
            <person name="Ding L."/>
            <person name="Wang Y.R."/>
            <person name="Xie Q."/>
        </authorList>
    </citation>
    <scope>NUCLEOTIDE SEQUENCE</scope>
</reference>
<keyword evidence="8 13" id="KW-1133">Transmembrane helix</keyword>
<evidence type="ECO:0000256" key="8">
    <source>
        <dbReference type="ARBA" id="ARBA00022989"/>
    </source>
</evidence>
<evidence type="ECO:0000256" key="7">
    <source>
        <dbReference type="ARBA" id="ARBA00022781"/>
    </source>
</evidence>
<keyword evidence="6 12" id="KW-0812">Transmembrane</keyword>
<protein>
    <recommendedName>
        <fullName evidence="12">ATP synthase complex subunit 8</fullName>
    </recommendedName>
</protein>
<accession>A0A8T9ZXN5</accession>
<evidence type="ECO:0000313" key="14">
    <source>
        <dbReference type="EMBL" id="UPL65821.1"/>
    </source>
</evidence>
<dbReference type="AlphaFoldDB" id="A0A8T9ZXN5"/>
<keyword evidence="9 12" id="KW-0406">Ion transport</keyword>
<dbReference type="GO" id="GO:0045259">
    <property type="term" value="C:proton-transporting ATP synthase complex"/>
    <property type="evidence" value="ECO:0007669"/>
    <property type="project" value="UniProtKB-KW"/>
</dbReference>
<feature type="transmembrane region" description="Helical" evidence="13">
    <location>
        <begin position="7"/>
        <end position="29"/>
    </location>
</feature>
<organism evidence="14">
    <name type="scientific">Alloeorhynchus sp</name>
    <dbReference type="NCBI Taxonomy" id="2931281"/>
    <lineage>
        <taxon>Eukaryota</taxon>
        <taxon>Metazoa</taxon>
        <taxon>Ecdysozoa</taxon>
        <taxon>Arthropoda</taxon>
        <taxon>Hexapoda</taxon>
        <taxon>Insecta</taxon>
        <taxon>Pterygota</taxon>
        <taxon>Neoptera</taxon>
        <taxon>Paraneoptera</taxon>
        <taxon>Hemiptera</taxon>
        <taxon>Heteroptera</taxon>
        <taxon>Panheteroptera</taxon>
        <taxon>Cimicomorpha</taxon>
        <taxon>Nabidae</taxon>
        <taxon>Prostemmatinae</taxon>
        <taxon>Alloeorhynchus</taxon>
    </lineage>
</organism>
<evidence type="ECO:0000256" key="11">
    <source>
        <dbReference type="ARBA" id="ARBA00023136"/>
    </source>
</evidence>
<evidence type="ECO:0000256" key="1">
    <source>
        <dbReference type="ARBA" id="ARBA00004304"/>
    </source>
</evidence>
<dbReference type="GO" id="GO:0031966">
    <property type="term" value="C:mitochondrial membrane"/>
    <property type="evidence" value="ECO:0007669"/>
    <property type="project" value="UniProtKB-SubCell"/>
</dbReference>
<keyword evidence="5 12" id="KW-0138">CF(0)</keyword>
<dbReference type="Pfam" id="PF00895">
    <property type="entry name" value="ATP-synt_8"/>
    <property type="match status" value="1"/>
</dbReference>
<evidence type="ECO:0000256" key="12">
    <source>
        <dbReference type="RuleBase" id="RU003661"/>
    </source>
</evidence>
<keyword evidence="4 12" id="KW-0813">Transport</keyword>
<keyword evidence="11 13" id="KW-0472">Membrane</keyword>
<keyword evidence="10 12" id="KW-0496">Mitochondrion</keyword>
<evidence type="ECO:0000256" key="10">
    <source>
        <dbReference type="ARBA" id="ARBA00023128"/>
    </source>
</evidence>
<sequence length="52" mass="6310">MPQMAPLWWTVLFIMFISAMLLTMMLTYFNWNPQPSSSLNIKHSPNQYSWKW</sequence>
<evidence type="ECO:0000256" key="5">
    <source>
        <dbReference type="ARBA" id="ARBA00022547"/>
    </source>
</evidence>
<dbReference type="EMBL" id="MW619687">
    <property type="protein sequence ID" value="UPL65821.1"/>
    <property type="molecule type" value="Genomic_DNA"/>
</dbReference>